<dbReference type="GO" id="GO:0003676">
    <property type="term" value="F:nucleic acid binding"/>
    <property type="evidence" value="ECO:0007669"/>
    <property type="project" value="InterPro"/>
</dbReference>
<dbReference type="EMBL" id="LR031571">
    <property type="protein sequence ID" value="VDC76464.1"/>
    <property type="molecule type" value="Genomic_DNA"/>
</dbReference>
<dbReference type="GO" id="GO:0004523">
    <property type="term" value="F:RNA-DNA hybrid ribonuclease activity"/>
    <property type="evidence" value="ECO:0007669"/>
    <property type="project" value="InterPro"/>
</dbReference>
<proteinExistence type="predicted"/>
<dbReference type="Proteomes" id="UP000694005">
    <property type="component" value="Chromosome A01"/>
</dbReference>
<evidence type="ECO:0000259" key="1">
    <source>
        <dbReference type="Pfam" id="PF13456"/>
    </source>
</evidence>
<protein>
    <recommendedName>
        <fullName evidence="1">RNase H type-1 domain-containing protein</fullName>
    </recommendedName>
</protein>
<reference evidence="3" key="1">
    <citation type="submission" date="2018-11" db="EMBL/GenBank/DDBJ databases">
        <authorList>
            <consortium name="Genoscope - CEA"/>
            <person name="William W."/>
        </authorList>
    </citation>
    <scope>NUCLEOTIDE SEQUENCE</scope>
</reference>
<dbReference type="EMBL" id="LS974617">
    <property type="protein sequence ID" value="CAG7889008.1"/>
    <property type="molecule type" value="Genomic_DNA"/>
</dbReference>
<evidence type="ECO:0000313" key="3">
    <source>
        <dbReference type="EMBL" id="VDC76464.1"/>
    </source>
</evidence>
<dbReference type="AlphaFoldDB" id="A0A3P5ZLZ3"/>
<dbReference type="InterPro" id="IPR002156">
    <property type="entry name" value="RNaseH_domain"/>
</dbReference>
<organism evidence="3">
    <name type="scientific">Brassica campestris</name>
    <name type="common">Field mustard</name>
    <dbReference type="NCBI Taxonomy" id="3711"/>
    <lineage>
        <taxon>Eukaryota</taxon>
        <taxon>Viridiplantae</taxon>
        <taxon>Streptophyta</taxon>
        <taxon>Embryophyta</taxon>
        <taxon>Tracheophyta</taxon>
        <taxon>Spermatophyta</taxon>
        <taxon>Magnoliopsida</taxon>
        <taxon>eudicotyledons</taxon>
        <taxon>Gunneridae</taxon>
        <taxon>Pentapetalae</taxon>
        <taxon>rosids</taxon>
        <taxon>malvids</taxon>
        <taxon>Brassicales</taxon>
        <taxon>Brassicaceae</taxon>
        <taxon>Brassiceae</taxon>
        <taxon>Brassica</taxon>
    </lineage>
</organism>
<dbReference type="Gramene" id="A01p30840.2_BraZ1">
    <property type="protein sequence ID" value="A01p30840.2_BraZ1.CDS.1"/>
    <property type="gene ID" value="A01g30840.2_BraZ1"/>
</dbReference>
<feature type="domain" description="RNase H type-1" evidence="1">
    <location>
        <begin position="2"/>
        <end position="110"/>
    </location>
</feature>
<accession>A0A3P5ZLZ3</accession>
<name>A0A3P5ZLZ3_BRACM</name>
<evidence type="ECO:0000313" key="2">
    <source>
        <dbReference type="EMBL" id="CAG7889008.1"/>
    </source>
</evidence>
<gene>
    <name evidence="3" type="ORF">BRAA01T02966Z</name>
    <name evidence="2" type="ORF">BRAPAZ1V2_A01P30840.2</name>
</gene>
<dbReference type="Pfam" id="PF13456">
    <property type="entry name" value="RVT_3"/>
    <property type="match status" value="1"/>
</dbReference>
<sequence length="141" mass="15878">MTGAAWVLRDSGGGTVLHSRRAFENVGSFLDAKFYSLMWATESMRSHHVEKVIFEVESADLFGAVTKPKAWPAYRYQGTELRKALVGVQGWDFSVVSAKSNRCAHAIAQSVTKEKRHQSYVAMGNPQWLRDLFEADRQRLG</sequence>